<gene>
    <name evidence="2" type="ORF">PO127_26480</name>
</gene>
<keyword evidence="1" id="KW-0812">Transmembrane</keyword>
<feature type="transmembrane region" description="Helical" evidence="1">
    <location>
        <begin position="59"/>
        <end position="76"/>
    </location>
</feature>
<keyword evidence="1" id="KW-0472">Membrane</keyword>
<dbReference type="Proteomes" id="UP001217776">
    <property type="component" value="Unassembled WGS sequence"/>
</dbReference>
<feature type="transmembrane region" description="Helical" evidence="1">
    <location>
        <begin position="183"/>
        <end position="202"/>
    </location>
</feature>
<dbReference type="RefSeq" id="WP_008764945.1">
    <property type="nucleotide sequence ID" value="NZ_BAABXH010000001.1"/>
</dbReference>
<reference evidence="2" key="1">
    <citation type="submission" date="2022-10" db="EMBL/GenBank/DDBJ databases">
        <title>Human gut microbiome strain richness.</title>
        <authorList>
            <person name="Chen-Liaw A."/>
        </authorList>
    </citation>
    <scope>NUCLEOTIDE SEQUENCE</scope>
    <source>
        <strain evidence="2">1001283st1_A3_1001283B150304_161114</strain>
    </source>
</reference>
<feature type="transmembrane region" description="Helical" evidence="1">
    <location>
        <begin position="272"/>
        <end position="293"/>
    </location>
</feature>
<protein>
    <submittedName>
        <fullName evidence="2">EpsG family protein</fullName>
    </submittedName>
</protein>
<feature type="transmembrane region" description="Helical" evidence="1">
    <location>
        <begin position="88"/>
        <end position="113"/>
    </location>
</feature>
<feature type="transmembrane region" description="Helical" evidence="1">
    <location>
        <begin position="125"/>
        <end position="151"/>
    </location>
</feature>
<comment type="caution">
    <text evidence="2">The sequence shown here is derived from an EMBL/GenBank/DDBJ whole genome shotgun (WGS) entry which is preliminary data.</text>
</comment>
<dbReference type="AlphaFoldDB" id="A0AAP3SJV8"/>
<sequence>MIAVLTLLFLGILFCFNDGESGDHYLYKLGFENQNGGMAVEGIYDYFVEEIKIMGVESYNVFLGIIYVICLVLFHLGIRSNIYNIHAFIPVILPYIYPSCTVTIRFTLAFSLFVFSLRYLFRGKILLYFLLVILAGMMHYSLFFALLFVYCAKINANERNKVVKTEKDLDEKSNLSYYYRKNIFAKLVVIISLLLVIIIYVTRSLPFLDQIYVIFNILDLGIDNKLDANMATMTRLGAFIFIPAYIFSFYMSIKMRKYVIKAILNEEGIAEVYYLININYIINAISAAIIPLLVLNLSFSRLLFLPTIVNIIAYERILKYNKCEEPSIHLNGCNILLSLIMLAWFIPAIFKINSISPSTLLETASQFLDSI</sequence>
<evidence type="ECO:0000256" key="1">
    <source>
        <dbReference type="SAM" id="Phobius"/>
    </source>
</evidence>
<dbReference type="InterPro" id="IPR049458">
    <property type="entry name" value="EpsG-like"/>
</dbReference>
<dbReference type="EMBL" id="JAQNVG010000088">
    <property type="protein sequence ID" value="MDC2239295.1"/>
    <property type="molecule type" value="Genomic_DNA"/>
</dbReference>
<evidence type="ECO:0000313" key="2">
    <source>
        <dbReference type="EMBL" id="MDC2239295.1"/>
    </source>
</evidence>
<keyword evidence="1" id="KW-1133">Transmembrane helix</keyword>
<accession>A0AAP3SJV8</accession>
<evidence type="ECO:0000313" key="3">
    <source>
        <dbReference type="Proteomes" id="UP001217776"/>
    </source>
</evidence>
<feature type="transmembrane region" description="Helical" evidence="1">
    <location>
        <begin position="330"/>
        <end position="350"/>
    </location>
</feature>
<proteinExistence type="predicted"/>
<feature type="transmembrane region" description="Helical" evidence="1">
    <location>
        <begin position="233"/>
        <end position="251"/>
    </location>
</feature>
<name>A0AAP3SJV8_BACT4</name>
<dbReference type="Pfam" id="PF14897">
    <property type="entry name" value="EpsG"/>
    <property type="match status" value="1"/>
</dbReference>
<organism evidence="2 3">
    <name type="scientific">Bacteroides thetaiotaomicron</name>
    <dbReference type="NCBI Taxonomy" id="818"/>
    <lineage>
        <taxon>Bacteria</taxon>
        <taxon>Pseudomonadati</taxon>
        <taxon>Bacteroidota</taxon>
        <taxon>Bacteroidia</taxon>
        <taxon>Bacteroidales</taxon>
        <taxon>Bacteroidaceae</taxon>
        <taxon>Bacteroides</taxon>
    </lineage>
</organism>